<dbReference type="Proteomes" id="UP001497482">
    <property type="component" value="Chromosome 10"/>
</dbReference>
<dbReference type="EMBL" id="OZ035832">
    <property type="protein sequence ID" value="CAL1570854.1"/>
    <property type="molecule type" value="Genomic_DNA"/>
</dbReference>
<reference evidence="2 3" key="1">
    <citation type="submission" date="2024-04" db="EMBL/GenBank/DDBJ databases">
        <authorList>
            <person name="Waldvogel A.-M."/>
            <person name="Schoenle A."/>
        </authorList>
    </citation>
    <scope>NUCLEOTIDE SEQUENCE [LARGE SCALE GENOMIC DNA]</scope>
</reference>
<accession>A0AAV2J009</accession>
<feature type="region of interest" description="Disordered" evidence="1">
    <location>
        <begin position="1"/>
        <end position="56"/>
    </location>
</feature>
<dbReference type="AlphaFoldDB" id="A0AAV2J009"/>
<protein>
    <submittedName>
        <fullName evidence="2">Uncharacterized protein</fullName>
    </submittedName>
</protein>
<evidence type="ECO:0000313" key="2">
    <source>
        <dbReference type="EMBL" id="CAL1570854.1"/>
    </source>
</evidence>
<name>A0AAV2J009_KNICA</name>
<sequence length="75" mass="9129">MKERNKREERNEREERNKREERNEREERNRVAGEELESGNWAQALSAARSPKNVSEQQRALYRSIIKTPVFQWKD</sequence>
<gene>
    <name evidence="2" type="ORF">KC01_LOCUS3070</name>
</gene>
<organism evidence="2 3">
    <name type="scientific">Knipowitschia caucasica</name>
    <name type="common">Caucasian dwarf goby</name>
    <name type="synonym">Pomatoschistus caucasicus</name>
    <dbReference type="NCBI Taxonomy" id="637954"/>
    <lineage>
        <taxon>Eukaryota</taxon>
        <taxon>Metazoa</taxon>
        <taxon>Chordata</taxon>
        <taxon>Craniata</taxon>
        <taxon>Vertebrata</taxon>
        <taxon>Euteleostomi</taxon>
        <taxon>Actinopterygii</taxon>
        <taxon>Neopterygii</taxon>
        <taxon>Teleostei</taxon>
        <taxon>Neoteleostei</taxon>
        <taxon>Acanthomorphata</taxon>
        <taxon>Gobiaria</taxon>
        <taxon>Gobiiformes</taxon>
        <taxon>Gobioidei</taxon>
        <taxon>Gobiidae</taxon>
        <taxon>Gobiinae</taxon>
        <taxon>Knipowitschia</taxon>
    </lineage>
</organism>
<proteinExistence type="predicted"/>
<evidence type="ECO:0000256" key="1">
    <source>
        <dbReference type="SAM" id="MobiDB-lite"/>
    </source>
</evidence>
<keyword evidence="3" id="KW-1185">Reference proteome</keyword>
<evidence type="ECO:0000313" key="3">
    <source>
        <dbReference type="Proteomes" id="UP001497482"/>
    </source>
</evidence>
<feature type="compositionally biased region" description="Basic and acidic residues" evidence="1">
    <location>
        <begin position="1"/>
        <end position="33"/>
    </location>
</feature>